<evidence type="ECO:0000313" key="1">
    <source>
        <dbReference type="EMBL" id="GAA0584518.1"/>
    </source>
</evidence>
<reference evidence="2" key="1">
    <citation type="journal article" date="2019" name="Int. J. Syst. Evol. Microbiol.">
        <title>The Global Catalogue of Microorganisms (GCM) 10K type strain sequencing project: providing services to taxonomists for standard genome sequencing and annotation.</title>
        <authorList>
            <consortium name="The Broad Institute Genomics Platform"/>
            <consortium name="The Broad Institute Genome Sequencing Center for Infectious Disease"/>
            <person name="Wu L."/>
            <person name="Ma J."/>
        </authorList>
    </citation>
    <scope>NUCLEOTIDE SEQUENCE [LARGE SCALE GENOMIC DNA]</scope>
    <source>
        <strain evidence="2">JCM 15089</strain>
    </source>
</reference>
<sequence length="308" mass="34291">MNETYRAQVRLLLDVLPLIAEEDVFALKGGTAINLFERDLPRLSVDIDLTYLPLADRDTALSNIAAALTRIKGRIEASLAGGRTTLVHQEGGLEVKLQIQRARTQIKVEVNPTLRGALLPIRTTACAKRVEDMFEAFVEMPVLAHGELFGGKICAALDRQHPRDLFDVRYLLDEEGLTDDVKYGMIAALASHNRPIAELLAAHLQDRQAAFNAEFSGMTLEPFDYDCHQATFERLRHDIHAALNTEDRAFLMSFEAGEPDFSLFPLPGLQALPAVQWKLLNIRKLKQSNPTKHAKTLTALKSVLSNTD</sequence>
<evidence type="ECO:0000313" key="2">
    <source>
        <dbReference type="Proteomes" id="UP001499951"/>
    </source>
</evidence>
<dbReference type="Pfam" id="PF08843">
    <property type="entry name" value="AbiEii"/>
    <property type="match status" value="1"/>
</dbReference>
<comment type="caution">
    <text evidence="1">The sequence shown here is derived from an EMBL/GenBank/DDBJ whole genome shotgun (WGS) entry which is preliminary data.</text>
</comment>
<dbReference type="EMBL" id="BAAADD010000011">
    <property type="protein sequence ID" value="GAA0584518.1"/>
    <property type="molecule type" value="Genomic_DNA"/>
</dbReference>
<dbReference type="InterPro" id="IPR014942">
    <property type="entry name" value="AbiEii"/>
</dbReference>
<proteinExistence type="predicted"/>
<protein>
    <submittedName>
        <fullName evidence="1">Nucleotidyl transferase AbiEii/AbiGii toxin family protein</fullName>
    </submittedName>
</protein>
<keyword evidence="2" id="KW-1185">Reference proteome</keyword>
<keyword evidence="1" id="KW-0808">Transferase</keyword>
<accession>A0ABP3Q7H0</accession>
<organism evidence="1 2">
    <name type="scientific">Rhizomicrobium electricum</name>
    <dbReference type="NCBI Taxonomy" id="480070"/>
    <lineage>
        <taxon>Bacteria</taxon>
        <taxon>Pseudomonadati</taxon>
        <taxon>Pseudomonadota</taxon>
        <taxon>Alphaproteobacteria</taxon>
        <taxon>Micropepsales</taxon>
        <taxon>Micropepsaceae</taxon>
        <taxon>Rhizomicrobium</taxon>
    </lineage>
</organism>
<gene>
    <name evidence="1" type="ORF">GCM10008942_36790</name>
</gene>
<dbReference type="Gene3D" id="3.10.450.620">
    <property type="entry name" value="JHP933, nucleotidyltransferase-like core domain"/>
    <property type="match status" value="1"/>
</dbReference>
<dbReference type="RefSeq" id="WP_166929063.1">
    <property type="nucleotide sequence ID" value="NZ_BAAADD010000011.1"/>
</dbReference>
<dbReference type="GO" id="GO:0016740">
    <property type="term" value="F:transferase activity"/>
    <property type="evidence" value="ECO:0007669"/>
    <property type="project" value="UniProtKB-KW"/>
</dbReference>
<name>A0ABP3Q7H0_9PROT</name>
<dbReference type="Proteomes" id="UP001499951">
    <property type="component" value="Unassembled WGS sequence"/>
</dbReference>